<dbReference type="Gene3D" id="3.40.710.10">
    <property type="entry name" value="DD-peptidase/beta-lactamase superfamily"/>
    <property type="match status" value="1"/>
</dbReference>
<evidence type="ECO:0000259" key="1">
    <source>
        <dbReference type="Pfam" id="PF13354"/>
    </source>
</evidence>
<dbReference type="PANTHER" id="PTHR35333:SF3">
    <property type="entry name" value="BETA-LACTAMASE-TYPE TRANSPEPTIDASE FOLD CONTAINING PROTEIN"/>
    <property type="match status" value="1"/>
</dbReference>
<proteinExistence type="predicted"/>
<dbReference type="Pfam" id="PF13354">
    <property type="entry name" value="Beta-lactamase2"/>
    <property type="match status" value="1"/>
</dbReference>
<feature type="domain" description="Beta-lactamase class A catalytic" evidence="1">
    <location>
        <begin position="59"/>
        <end position="258"/>
    </location>
</feature>
<protein>
    <submittedName>
        <fullName evidence="2">Class A beta-lactamase-related serine hydrolase</fullName>
    </submittedName>
</protein>
<dbReference type="GO" id="GO:0016787">
    <property type="term" value="F:hydrolase activity"/>
    <property type="evidence" value="ECO:0007669"/>
    <property type="project" value="UniProtKB-KW"/>
</dbReference>
<dbReference type="RefSeq" id="WP_249102827.1">
    <property type="nucleotide sequence ID" value="NZ_JAMAST010000021.1"/>
</dbReference>
<dbReference type="EMBL" id="JAMAST010000021">
    <property type="protein sequence ID" value="MCL1632748.1"/>
    <property type="molecule type" value="Genomic_DNA"/>
</dbReference>
<evidence type="ECO:0000313" key="2">
    <source>
        <dbReference type="EMBL" id="MCL1632748.1"/>
    </source>
</evidence>
<organism evidence="2 3">
    <name type="scientific">Sporolactobacillus mangiferae</name>
    <dbReference type="NCBI Taxonomy" id="2940498"/>
    <lineage>
        <taxon>Bacteria</taxon>
        <taxon>Bacillati</taxon>
        <taxon>Bacillota</taxon>
        <taxon>Bacilli</taxon>
        <taxon>Bacillales</taxon>
        <taxon>Sporolactobacillaceae</taxon>
        <taxon>Sporolactobacillus</taxon>
    </lineage>
</organism>
<dbReference type="InterPro" id="IPR045155">
    <property type="entry name" value="Beta-lactam_cat"/>
</dbReference>
<keyword evidence="2" id="KW-0378">Hydrolase</keyword>
<dbReference type="Proteomes" id="UP001203004">
    <property type="component" value="Unassembled WGS sequence"/>
</dbReference>
<keyword evidence="3" id="KW-1185">Reference proteome</keyword>
<dbReference type="InterPro" id="IPR012338">
    <property type="entry name" value="Beta-lactam/transpept-like"/>
</dbReference>
<name>A0ABT0MD10_9BACL</name>
<accession>A0ABT0MD10</accession>
<reference evidence="2 3" key="1">
    <citation type="submission" date="2022-05" db="EMBL/GenBank/DDBJ databases">
        <title>Sporolactobacillus sp nov CPB3-1, isolated from tree bark (Mangifera indica L.).</title>
        <authorList>
            <person name="Phuengjayaem S."/>
            <person name="Tanasupawat S."/>
        </authorList>
    </citation>
    <scope>NUCLEOTIDE SEQUENCE [LARGE SCALE GENOMIC DNA]</scope>
    <source>
        <strain evidence="2 3">CPB3-1</strain>
    </source>
</reference>
<dbReference type="PANTHER" id="PTHR35333">
    <property type="entry name" value="BETA-LACTAMASE"/>
    <property type="match status" value="1"/>
</dbReference>
<gene>
    <name evidence="2" type="ORF">M3N64_12540</name>
</gene>
<comment type="caution">
    <text evidence="2">The sequence shown here is derived from an EMBL/GenBank/DDBJ whole genome shotgun (WGS) entry which is preliminary data.</text>
</comment>
<evidence type="ECO:0000313" key="3">
    <source>
        <dbReference type="Proteomes" id="UP001203004"/>
    </source>
</evidence>
<dbReference type="SUPFAM" id="SSF56601">
    <property type="entry name" value="beta-lactamase/transpeptidase-like"/>
    <property type="match status" value="1"/>
</dbReference>
<sequence>MTQTAKSLKLLICLMLATFWLLSGFAIDLMPAYVQPKLSHSAGTSIEAYIKSQGGEVTLVYHDLITGEEYLINPDRARRAASTIKLPLVMQVMDLISRHRLDPDEKLAYHGYQYNGGSGVIQYQRVGTRFTICDLIQKAVIYSDNIAFVMLRDRVGKASFIQYIKNIGGQYAYPGGANVTSARDLSTYAERLYNDAKTDANARQLIDYLKHTKYNETIPAGIKEVPVAHKAGWMPELGVSNDVAIVYDRHPYTLAIMTNGYSYSQSQTVIAHVASLVNKYHKQKYQ</sequence>
<dbReference type="InterPro" id="IPR000871">
    <property type="entry name" value="Beta-lactam_class-A"/>
</dbReference>